<feature type="domain" description="PhnB-like" evidence="1">
    <location>
        <begin position="4"/>
        <end position="115"/>
    </location>
</feature>
<dbReference type="EMBL" id="CADIKL010000037">
    <property type="protein sequence ID" value="CAB3802329.1"/>
    <property type="molecule type" value="Genomic_DNA"/>
</dbReference>
<dbReference type="SUPFAM" id="SSF54593">
    <property type="entry name" value="Glyoxalase/Bleomycin resistance protein/Dihydroxybiphenyl dioxygenase"/>
    <property type="match status" value="1"/>
</dbReference>
<dbReference type="Proteomes" id="UP000494119">
    <property type="component" value="Unassembled WGS sequence"/>
</dbReference>
<dbReference type="PANTHER" id="PTHR33990:SF2">
    <property type="entry name" value="PHNB-LIKE DOMAIN-CONTAINING PROTEIN"/>
    <property type="match status" value="1"/>
</dbReference>
<accession>A0A6J5GK83</accession>
<evidence type="ECO:0000259" key="1">
    <source>
        <dbReference type="Pfam" id="PF06983"/>
    </source>
</evidence>
<dbReference type="RefSeq" id="WP_175197414.1">
    <property type="nucleotide sequence ID" value="NZ_CADIKL010000037.1"/>
</dbReference>
<evidence type="ECO:0000313" key="2">
    <source>
        <dbReference type="EMBL" id="CAB3802329.1"/>
    </source>
</evidence>
<name>A0A6J5GK83_9BURK</name>
<reference evidence="2 3" key="1">
    <citation type="submission" date="2020-04" db="EMBL/GenBank/DDBJ databases">
        <authorList>
            <person name="De Canck E."/>
        </authorList>
    </citation>
    <scope>NUCLEOTIDE SEQUENCE [LARGE SCALE GENOMIC DNA]</scope>
    <source>
        <strain evidence="2 3">LMG 28688</strain>
    </source>
</reference>
<keyword evidence="3" id="KW-1185">Reference proteome</keyword>
<proteinExistence type="predicted"/>
<dbReference type="Pfam" id="PF06983">
    <property type="entry name" value="3-dmu-9_3-mt"/>
    <property type="match status" value="1"/>
</dbReference>
<dbReference type="CDD" id="cd06588">
    <property type="entry name" value="PhnB_like"/>
    <property type="match status" value="1"/>
</dbReference>
<dbReference type="PANTHER" id="PTHR33990">
    <property type="entry name" value="PROTEIN YJDN-RELATED"/>
    <property type="match status" value="1"/>
</dbReference>
<dbReference type="Gene3D" id="3.10.180.10">
    <property type="entry name" value="2,3-Dihydroxybiphenyl 1,2-Dioxygenase, domain 1"/>
    <property type="match status" value="1"/>
</dbReference>
<dbReference type="InterPro" id="IPR029068">
    <property type="entry name" value="Glyas_Bleomycin-R_OHBP_Dase"/>
</dbReference>
<evidence type="ECO:0000313" key="3">
    <source>
        <dbReference type="Proteomes" id="UP000494119"/>
    </source>
</evidence>
<sequence>MAIQKITPFLWYSAAQVEEAAAFYTNIFPDSRIVKVTPITSAGDTKVVDFELFGQPFIAMGSGQPEAFNLSISLMVDCADQAEVDRYWNALQEGGGAPLECGWLKDRFGIAWQIVPDDLMRMMADSDPIKAARVAQAMMSMVKFDVAALRAAYAGTAG</sequence>
<gene>
    <name evidence="2" type="ORF">LMG28688_05543</name>
</gene>
<dbReference type="AlphaFoldDB" id="A0A6J5GK83"/>
<protein>
    <recommendedName>
        <fullName evidence="1">PhnB-like domain-containing protein</fullName>
    </recommendedName>
</protein>
<dbReference type="InterPro" id="IPR009725">
    <property type="entry name" value="3_dmu_93_MTrfase"/>
</dbReference>
<organism evidence="2 3">
    <name type="scientific">Paraburkholderia caffeinitolerans</name>
    <dbReference type="NCBI Taxonomy" id="1723730"/>
    <lineage>
        <taxon>Bacteria</taxon>
        <taxon>Pseudomonadati</taxon>
        <taxon>Pseudomonadota</taxon>
        <taxon>Betaproteobacteria</taxon>
        <taxon>Burkholderiales</taxon>
        <taxon>Burkholderiaceae</taxon>
        <taxon>Paraburkholderia</taxon>
    </lineage>
</organism>
<dbReference type="PIRSF" id="PIRSF021700">
    <property type="entry name" value="3_dmu_93_MTrfase"/>
    <property type="match status" value="1"/>
</dbReference>
<dbReference type="InterPro" id="IPR028973">
    <property type="entry name" value="PhnB-like"/>
</dbReference>